<evidence type="ECO:0000256" key="1">
    <source>
        <dbReference type="ARBA" id="ARBA00004585"/>
    </source>
</evidence>
<feature type="non-terminal residue" evidence="11">
    <location>
        <position position="1"/>
    </location>
</feature>
<dbReference type="SUPFAM" id="SSF103506">
    <property type="entry name" value="Mitochondrial carrier"/>
    <property type="match status" value="1"/>
</dbReference>
<keyword evidence="7 9" id="KW-0472">Membrane</keyword>
<evidence type="ECO:0000256" key="10">
    <source>
        <dbReference type="RuleBase" id="RU000488"/>
    </source>
</evidence>
<evidence type="ECO:0000256" key="5">
    <source>
        <dbReference type="ARBA" id="ARBA00022737"/>
    </source>
</evidence>
<feature type="repeat" description="Solcar" evidence="9">
    <location>
        <begin position="21"/>
        <end position="119"/>
    </location>
</feature>
<evidence type="ECO:0000256" key="7">
    <source>
        <dbReference type="ARBA" id="ARBA00023136"/>
    </source>
</evidence>
<dbReference type="InterPro" id="IPR023395">
    <property type="entry name" value="MCP_dom_sf"/>
</dbReference>
<dbReference type="PANTHER" id="PTHR46650">
    <property type="entry name" value="PEROXISOMAL ADENINE NUCLEOTIDE TRANSPORTER 1"/>
    <property type="match status" value="1"/>
</dbReference>
<proteinExistence type="inferred from homology"/>
<comment type="caution">
    <text evidence="11">The sequence shown here is derived from an EMBL/GenBank/DDBJ whole genome shotgun (WGS) entry which is preliminary data.</text>
</comment>
<keyword evidence="3 10" id="KW-0813">Transport</keyword>
<protein>
    <submittedName>
        <fullName evidence="11">Peroxisomal adenine nucleotide carrier 1 (AtPNC1)</fullName>
    </submittedName>
</protein>
<evidence type="ECO:0000256" key="8">
    <source>
        <dbReference type="ARBA" id="ARBA00023140"/>
    </source>
</evidence>
<dbReference type="Pfam" id="PF00153">
    <property type="entry name" value="Mito_carr"/>
    <property type="match status" value="3"/>
</dbReference>
<dbReference type="InterPro" id="IPR045900">
    <property type="entry name" value="Peroxisomal_Ade_carrier"/>
</dbReference>
<comment type="subcellular location">
    <subcellularLocation>
        <location evidence="1">Peroxisome membrane</location>
        <topology evidence="1">Multi-pass membrane protein</topology>
    </subcellularLocation>
</comment>
<dbReference type="PROSITE" id="PS50920">
    <property type="entry name" value="SOLCAR"/>
    <property type="match status" value="2"/>
</dbReference>
<keyword evidence="5" id="KW-0677">Repeat</keyword>
<evidence type="ECO:0000313" key="11">
    <source>
        <dbReference type="EMBL" id="CAK9073020.1"/>
    </source>
</evidence>
<dbReference type="PANTHER" id="PTHR46650:SF1">
    <property type="entry name" value="PEROXISOMAL ADENINE NUCLEOTIDE TRANSPORTER 1"/>
    <property type="match status" value="1"/>
</dbReference>
<dbReference type="Proteomes" id="UP001642464">
    <property type="component" value="Unassembled WGS sequence"/>
</dbReference>
<keyword evidence="6" id="KW-1133">Transmembrane helix</keyword>
<evidence type="ECO:0000256" key="3">
    <source>
        <dbReference type="ARBA" id="ARBA00022448"/>
    </source>
</evidence>
<dbReference type="Gene3D" id="1.50.40.10">
    <property type="entry name" value="Mitochondrial carrier domain"/>
    <property type="match status" value="1"/>
</dbReference>
<keyword evidence="8" id="KW-0576">Peroxisome</keyword>
<accession>A0ABP0PAF8</accession>
<gene>
    <name evidence="11" type="ORF">SCF082_LOCUS35826</name>
</gene>
<evidence type="ECO:0000256" key="4">
    <source>
        <dbReference type="ARBA" id="ARBA00022692"/>
    </source>
</evidence>
<sequence length="362" mass="40307">SSVCGQTSFLTEAMDAVDASVEGFVKALGGGVGALFSTTVLYPIEVTKTKVQAFAGKASTAEEDNDEKQKAMSNTFTAMAYTWKTEGPKALIAPWAPGYMSTCADAFVFNFVYYYYFEFFRSIYSRTVSGRIGYRGNMVLATCAGACMQLTTLPLQNHSTRMQTQTERQSNWATAVQMYREEGLAAFYKGLLPCLLLSLNATIQDTIFEGIKDTWLKRQNISAAARAGVDLAQMKLRAVQVGLNAGQAFWLGLFSKLIASTICFPITRIKQMCQAQTKRSKLRSDGNMRTSPLSMLEMSNYVWNKDGWRGFVYGIEGQVFNASLKAALNRSVKERIQVFIFFLLFPLRFQEMRKKALALAQA</sequence>
<evidence type="ECO:0000313" key="12">
    <source>
        <dbReference type="Proteomes" id="UP001642464"/>
    </source>
</evidence>
<name>A0ABP0PAF8_9DINO</name>
<dbReference type="EMBL" id="CAXAMM010034547">
    <property type="protein sequence ID" value="CAK9073020.1"/>
    <property type="molecule type" value="Genomic_DNA"/>
</dbReference>
<evidence type="ECO:0000256" key="6">
    <source>
        <dbReference type="ARBA" id="ARBA00022989"/>
    </source>
</evidence>
<organism evidence="11 12">
    <name type="scientific">Durusdinium trenchii</name>
    <dbReference type="NCBI Taxonomy" id="1381693"/>
    <lineage>
        <taxon>Eukaryota</taxon>
        <taxon>Sar</taxon>
        <taxon>Alveolata</taxon>
        <taxon>Dinophyceae</taxon>
        <taxon>Suessiales</taxon>
        <taxon>Symbiodiniaceae</taxon>
        <taxon>Durusdinium</taxon>
    </lineage>
</organism>
<evidence type="ECO:0000256" key="2">
    <source>
        <dbReference type="ARBA" id="ARBA00006375"/>
    </source>
</evidence>
<evidence type="ECO:0000256" key="9">
    <source>
        <dbReference type="PROSITE-ProRule" id="PRU00282"/>
    </source>
</evidence>
<dbReference type="InterPro" id="IPR018108">
    <property type="entry name" value="MCP_transmembrane"/>
</dbReference>
<comment type="similarity">
    <text evidence="2 10">Belongs to the mitochondrial carrier (TC 2.A.29) family.</text>
</comment>
<keyword evidence="4 9" id="KW-0812">Transmembrane</keyword>
<keyword evidence="12" id="KW-1185">Reference proteome</keyword>
<feature type="repeat" description="Solcar" evidence="9">
    <location>
        <begin position="132"/>
        <end position="214"/>
    </location>
</feature>
<reference evidence="11 12" key="1">
    <citation type="submission" date="2024-02" db="EMBL/GenBank/DDBJ databases">
        <authorList>
            <person name="Chen Y."/>
            <person name="Shah S."/>
            <person name="Dougan E. K."/>
            <person name="Thang M."/>
            <person name="Chan C."/>
        </authorList>
    </citation>
    <scope>NUCLEOTIDE SEQUENCE [LARGE SCALE GENOMIC DNA]</scope>
</reference>